<dbReference type="RefSeq" id="WP_180857906.1">
    <property type="nucleotide sequence ID" value="NZ_CAIJDE010000043.1"/>
</dbReference>
<evidence type="ECO:0008006" key="4">
    <source>
        <dbReference type="Google" id="ProtNLM"/>
    </source>
</evidence>
<dbReference type="Proteomes" id="UP000533639">
    <property type="component" value="Unassembled WGS sequence"/>
</dbReference>
<dbReference type="Pfam" id="PF12040">
    <property type="entry name" value="DUF3526"/>
    <property type="match status" value="1"/>
</dbReference>
<name>A0A9N8J206_9FLAO</name>
<comment type="caution">
    <text evidence="2">The sequence shown here is derived from an EMBL/GenBank/DDBJ whole genome shotgun (WGS) entry which is preliminary data.</text>
</comment>
<dbReference type="InterPro" id="IPR021913">
    <property type="entry name" value="DUF3526"/>
</dbReference>
<protein>
    <recommendedName>
        <fullName evidence="4">ABC transporter permease</fullName>
    </recommendedName>
</protein>
<feature type="transmembrane region" description="Helical" evidence="1">
    <location>
        <begin position="421"/>
        <end position="440"/>
    </location>
</feature>
<feature type="transmembrane region" description="Helical" evidence="1">
    <location>
        <begin position="175"/>
        <end position="197"/>
    </location>
</feature>
<gene>
    <name evidence="2" type="ORF">FLAPXU55_02463</name>
</gene>
<feature type="transmembrane region" description="Helical" evidence="1">
    <location>
        <begin position="204"/>
        <end position="229"/>
    </location>
</feature>
<feature type="transmembrane region" description="Helical" evidence="1">
    <location>
        <begin position="15"/>
        <end position="33"/>
    </location>
</feature>
<sequence length="445" mass="52178">MLVLLFKNFIRSKGTKIGLLFLLIIGFISLLIGRQFQKKQQNNIDEAAIYQKEHMARNAAFHKDEIGLLLYYIKFSLVNNTLPISSLAIGQRDVNPSIQSVTIRGLEAQKYDSELNNPSNLLSGNIDFSFVLLYLFPLLIIAFSYNIISEEKESGTWKIVATQSPNTFLYILKLFYIRILSLIGLLSFILLIAVFLLEIPIDKAFILFYGIAVLYILFWFAVCFFIVSLQKNSNFNAVILLTIWLFLIIILPAGINTYIINKYKVPEALELTLTQRNAYHEKWDMDKQQTLNKFYKHYPQFKHYNLPESEFSWLWYYAMQQMGDDESAIQSKELESKLEQRNNTSEWIAQFIPTLHTQIQLNEIAKSDLRNQLLFLKETNKFHEKLRLHFYPKIFDNAAVNQQKWETFKVETFHDKSETSYVKAFLPLLLFNLVLIGFGWRNFKR</sequence>
<reference evidence="2 3" key="1">
    <citation type="submission" date="2020-06" db="EMBL/GenBank/DDBJ databases">
        <authorList>
            <person name="Criscuolo A."/>
        </authorList>
    </citation>
    <scope>NUCLEOTIDE SEQUENCE [LARGE SCALE GENOMIC DNA]</scope>
    <source>
        <strain evidence="2">PXU-55</strain>
    </source>
</reference>
<proteinExistence type="predicted"/>
<keyword evidence="1" id="KW-0812">Transmembrane</keyword>
<keyword evidence="1" id="KW-1133">Transmembrane helix</keyword>
<feature type="transmembrane region" description="Helical" evidence="1">
    <location>
        <begin position="128"/>
        <end position="148"/>
    </location>
</feature>
<evidence type="ECO:0000256" key="1">
    <source>
        <dbReference type="SAM" id="Phobius"/>
    </source>
</evidence>
<evidence type="ECO:0000313" key="2">
    <source>
        <dbReference type="EMBL" id="CAC9974766.1"/>
    </source>
</evidence>
<dbReference type="AlphaFoldDB" id="A0A9N8J206"/>
<organism evidence="2 3">
    <name type="scientific">Flavobacterium panici</name>
    <dbReference type="NCBI Taxonomy" id="2654843"/>
    <lineage>
        <taxon>Bacteria</taxon>
        <taxon>Pseudomonadati</taxon>
        <taxon>Bacteroidota</taxon>
        <taxon>Flavobacteriia</taxon>
        <taxon>Flavobacteriales</taxon>
        <taxon>Flavobacteriaceae</taxon>
        <taxon>Flavobacterium</taxon>
    </lineage>
</organism>
<accession>A0A9N8J206</accession>
<keyword evidence="1" id="KW-0472">Membrane</keyword>
<keyword evidence="3" id="KW-1185">Reference proteome</keyword>
<dbReference type="PANTHER" id="PTHR43471:SF1">
    <property type="entry name" value="ABC TRANSPORTER PERMEASE PROTEIN NOSY-RELATED"/>
    <property type="match status" value="1"/>
</dbReference>
<evidence type="ECO:0000313" key="3">
    <source>
        <dbReference type="Proteomes" id="UP000533639"/>
    </source>
</evidence>
<feature type="transmembrane region" description="Helical" evidence="1">
    <location>
        <begin position="235"/>
        <end position="255"/>
    </location>
</feature>
<dbReference type="EMBL" id="CAIJDE010000043">
    <property type="protein sequence ID" value="CAC9974766.1"/>
    <property type="molecule type" value="Genomic_DNA"/>
</dbReference>
<dbReference type="PANTHER" id="PTHR43471">
    <property type="entry name" value="ABC TRANSPORTER PERMEASE"/>
    <property type="match status" value="1"/>
</dbReference>